<feature type="region of interest" description="Disordered" evidence="1">
    <location>
        <begin position="1"/>
        <end position="37"/>
    </location>
</feature>
<dbReference type="EMBL" id="WSFO01000007">
    <property type="protein sequence ID" value="KAE9629250.1"/>
    <property type="molecule type" value="Genomic_DNA"/>
</dbReference>
<organism evidence="3 4">
    <name type="scientific">Parasedimentitalea maritima</name>
    <dbReference type="NCBI Taxonomy" id="2578117"/>
    <lineage>
        <taxon>Bacteria</taxon>
        <taxon>Pseudomonadati</taxon>
        <taxon>Pseudomonadota</taxon>
        <taxon>Alphaproteobacteria</taxon>
        <taxon>Rhodobacterales</taxon>
        <taxon>Paracoccaceae</taxon>
        <taxon>Parasedimentitalea</taxon>
    </lineage>
</organism>
<dbReference type="GO" id="GO:0007059">
    <property type="term" value="P:chromosome segregation"/>
    <property type="evidence" value="ECO:0007669"/>
    <property type="project" value="TreeGrafter"/>
</dbReference>
<proteinExistence type="predicted"/>
<gene>
    <name evidence="3" type="ORF">GP644_12580</name>
</gene>
<feature type="domain" description="ParB-like N-terminal" evidence="2">
    <location>
        <begin position="83"/>
        <end position="179"/>
    </location>
</feature>
<dbReference type="GO" id="GO:0005694">
    <property type="term" value="C:chromosome"/>
    <property type="evidence" value="ECO:0007669"/>
    <property type="project" value="TreeGrafter"/>
</dbReference>
<dbReference type="InterPro" id="IPR003115">
    <property type="entry name" value="ParB_N"/>
</dbReference>
<dbReference type="InterPro" id="IPR050336">
    <property type="entry name" value="Chromosome_partition/occlusion"/>
</dbReference>
<evidence type="ECO:0000313" key="4">
    <source>
        <dbReference type="Proteomes" id="UP000441586"/>
    </source>
</evidence>
<dbReference type="PANTHER" id="PTHR33375:SF1">
    <property type="entry name" value="CHROMOSOME-PARTITIONING PROTEIN PARB-RELATED"/>
    <property type="match status" value="1"/>
</dbReference>
<dbReference type="Gene3D" id="3.90.1530.30">
    <property type="match status" value="1"/>
</dbReference>
<dbReference type="InterPro" id="IPR036086">
    <property type="entry name" value="ParB/Sulfiredoxin_sf"/>
</dbReference>
<dbReference type="SUPFAM" id="SSF110849">
    <property type="entry name" value="ParB/Sulfiredoxin"/>
    <property type="match status" value="1"/>
</dbReference>
<dbReference type="Pfam" id="PF02195">
    <property type="entry name" value="ParB_N"/>
    <property type="match status" value="1"/>
</dbReference>
<dbReference type="AlphaFoldDB" id="A0A6A4RGG7"/>
<sequence>MAKRRRLTAPDAGTLQELEEGFAAKPSLGPLETKSATPPIAQVAGEAAALAGMSAVTDRVELARDKGDADRWRKAEQAGLLVQKLSLDAIDQDFIRRDRLNEDPEAMLELVASIRANGLKAPIEVAVTEDGYGLISGFRRLLAFRQLSASDPDFDQIPAFVRDAAESETAYVSMVEENEIRANLSHYERGRIAVLAVGQGVFPSVEAAVDKLFSVASKAKRSKVRSFASVHEALGDLLRFPTALTEKAGLRLASALRGGAQAQLRAALDGAEVVDAKGEWGVLQQALAGATPPARDASRGGRPQQIVRIGARTLPKGGELSAEVVPDGVRIELKGRALNADTAERILQLIARQIG</sequence>
<dbReference type="PANTHER" id="PTHR33375">
    <property type="entry name" value="CHROMOSOME-PARTITIONING PROTEIN PARB-RELATED"/>
    <property type="match status" value="1"/>
</dbReference>
<evidence type="ECO:0000256" key="1">
    <source>
        <dbReference type="SAM" id="MobiDB-lite"/>
    </source>
</evidence>
<evidence type="ECO:0000313" key="3">
    <source>
        <dbReference type="EMBL" id="KAE9629250.1"/>
    </source>
</evidence>
<name>A0A6A4RGG7_9RHOB</name>
<comment type="caution">
    <text evidence="3">The sequence shown here is derived from an EMBL/GenBank/DDBJ whole genome shotgun (WGS) entry which is preliminary data.</text>
</comment>
<dbReference type="RefSeq" id="WP_158979864.1">
    <property type="nucleotide sequence ID" value="NZ_WSFO01000007.1"/>
</dbReference>
<accession>A0A6A4RGG7</accession>
<dbReference type="SMART" id="SM00470">
    <property type="entry name" value="ParB"/>
    <property type="match status" value="1"/>
</dbReference>
<protein>
    <submittedName>
        <fullName evidence="3">Chromosome partitioning protein ParB</fullName>
    </submittedName>
</protein>
<reference evidence="3 4" key="1">
    <citation type="submission" date="2019-12" db="EMBL/GenBank/DDBJ databases">
        <authorList>
            <person name="Zhang Y.-J."/>
        </authorList>
    </citation>
    <scope>NUCLEOTIDE SEQUENCE [LARGE SCALE GENOMIC DNA]</scope>
    <source>
        <strain evidence="3 4">H18S-6</strain>
    </source>
</reference>
<evidence type="ECO:0000259" key="2">
    <source>
        <dbReference type="SMART" id="SM00470"/>
    </source>
</evidence>
<dbReference type="Proteomes" id="UP000441586">
    <property type="component" value="Unassembled WGS sequence"/>
</dbReference>